<dbReference type="AlphaFoldDB" id="A0A5N6KZX3"/>
<dbReference type="Proteomes" id="UP000327013">
    <property type="component" value="Unassembled WGS sequence"/>
</dbReference>
<organism evidence="1 2">
    <name type="scientific">Carpinus fangiana</name>
    <dbReference type="NCBI Taxonomy" id="176857"/>
    <lineage>
        <taxon>Eukaryota</taxon>
        <taxon>Viridiplantae</taxon>
        <taxon>Streptophyta</taxon>
        <taxon>Embryophyta</taxon>
        <taxon>Tracheophyta</taxon>
        <taxon>Spermatophyta</taxon>
        <taxon>Magnoliopsida</taxon>
        <taxon>eudicotyledons</taxon>
        <taxon>Gunneridae</taxon>
        <taxon>Pentapetalae</taxon>
        <taxon>rosids</taxon>
        <taxon>fabids</taxon>
        <taxon>Fagales</taxon>
        <taxon>Betulaceae</taxon>
        <taxon>Carpinus</taxon>
    </lineage>
</organism>
<keyword evidence="2" id="KW-1185">Reference proteome</keyword>
<evidence type="ECO:0000313" key="2">
    <source>
        <dbReference type="Proteomes" id="UP000327013"/>
    </source>
</evidence>
<proteinExistence type="predicted"/>
<reference evidence="1 2" key="1">
    <citation type="submission" date="2019-06" db="EMBL/GenBank/DDBJ databases">
        <title>A chromosomal-level reference genome of Carpinus fangiana (Coryloideae, Betulaceae).</title>
        <authorList>
            <person name="Yang X."/>
            <person name="Wang Z."/>
            <person name="Zhang L."/>
            <person name="Hao G."/>
            <person name="Liu J."/>
            <person name="Yang Y."/>
        </authorList>
    </citation>
    <scope>NUCLEOTIDE SEQUENCE [LARGE SCALE GENOMIC DNA]</scope>
    <source>
        <strain evidence="1">Cfa_2016G</strain>
        <tissue evidence="1">Leaf</tissue>
    </source>
</reference>
<protein>
    <submittedName>
        <fullName evidence="1">Uncharacterized protein</fullName>
    </submittedName>
</protein>
<sequence>MSIPSTFRPATQAAVHFCHVVQDSMEALVEAAQDPANAERINSRIKAALTQANTDRLVDLYLHLCNPAWIEAAGSVTVSKVALQRMRKAHNWQPSKSCGAGYLMLGHSLASGEWAAYSGKVFALDGSHGRIHGKHMNKAARQAHVARHAGQIFYETVDKEQDPMRVMPLIMYKASLQLTWVFQNIFEALGLHYLGMYHPELSLFNTRNLRAYGIVRFDFDFVPCNIKCPLTEGGSGSLVAEVAQYAQQTGDTRSLDHVRISQLKELKRHDHQCANPNCGTADCPTGWHLDRTDSARRVCSPCSSWQRDHDNEWRPLVHCQRSNDRVAWEVAFPLKVCNDCGCRDARGHDLARASQAGTLDNQGGPTLTGWLCHPCHGVVKNSNGQKRRRETLASRAPRVRSELPCANEFFRMPKVGTAGGE</sequence>
<comment type="caution">
    <text evidence="1">The sequence shown here is derived from an EMBL/GenBank/DDBJ whole genome shotgun (WGS) entry which is preliminary data.</text>
</comment>
<evidence type="ECO:0000313" key="1">
    <source>
        <dbReference type="EMBL" id="KAB8356639.1"/>
    </source>
</evidence>
<dbReference type="EMBL" id="VIBQ01000016">
    <property type="protein sequence ID" value="KAB8356639.1"/>
    <property type="molecule type" value="Genomic_DNA"/>
</dbReference>
<gene>
    <name evidence="1" type="ORF">FH972_024216</name>
</gene>
<accession>A0A5N6KZX3</accession>
<name>A0A5N6KZX3_9ROSI</name>